<dbReference type="Proteomes" id="UP000189229">
    <property type="component" value="Unassembled WGS sequence"/>
</dbReference>
<reference evidence="1 2" key="1">
    <citation type="submission" date="2017-02" db="EMBL/GenBank/DDBJ databases">
        <title>Complete genome sequences of Mycobacterium kansasii strains isolated from rhesus macaques.</title>
        <authorList>
            <person name="Panda A."/>
            <person name="Nagaraj S."/>
            <person name="Zhao X."/>
            <person name="Tettelin H."/>
            <person name="Detolla L.J."/>
        </authorList>
    </citation>
    <scope>NUCLEOTIDE SEQUENCE [LARGE SCALE GENOMIC DNA]</scope>
    <source>
        <strain evidence="1 2">11-3813</strain>
    </source>
</reference>
<protein>
    <submittedName>
        <fullName evidence="1">Uncharacterized protein</fullName>
    </submittedName>
</protein>
<proteinExistence type="predicted"/>
<evidence type="ECO:0000313" key="1">
    <source>
        <dbReference type="EMBL" id="OOK67743.1"/>
    </source>
</evidence>
<gene>
    <name evidence="1" type="ORF">BZL30_7554</name>
</gene>
<evidence type="ECO:0000313" key="2">
    <source>
        <dbReference type="Proteomes" id="UP000189229"/>
    </source>
</evidence>
<dbReference type="AlphaFoldDB" id="A0A1V3WL84"/>
<sequence>MWCFIVGIPFDFFLEIWTIRLSSVARPRPSAGMRKFAPRGVVRWRSVPTPRTPFR</sequence>
<organism evidence="1 2">
    <name type="scientific">Mycobacterium kansasii</name>
    <dbReference type="NCBI Taxonomy" id="1768"/>
    <lineage>
        <taxon>Bacteria</taxon>
        <taxon>Bacillati</taxon>
        <taxon>Actinomycetota</taxon>
        <taxon>Actinomycetes</taxon>
        <taxon>Mycobacteriales</taxon>
        <taxon>Mycobacteriaceae</taxon>
        <taxon>Mycobacterium</taxon>
    </lineage>
</organism>
<accession>A0A1V3WL84</accession>
<comment type="caution">
    <text evidence="1">The sequence shown here is derived from an EMBL/GenBank/DDBJ whole genome shotgun (WGS) entry which is preliminary data.</text>
</comment>
<dbReference type="EMBL" id="MVBM01000008">
    <property type="protein sequence ID" value="OOK67743.1"/>
    <property type="molecule type" value="Genomic_DNA"/>
</dbReference>
<name>A0A1V3WL84_MYCKA</name>